<dbReference type="Pfam" id="PF18137">
    <property type="entry name" value="WHD_ORC"/>
    <property type="match status" value="1"/>
</dbReference>
<comment type="similarity">
    <text evidence="2">Belongs to the ORC3 family.</text>
</comment>
<dbReference type="EMBL" id="ML991798">
    <property type="protein sequence ID" value="KAF2234438.1"/>
    <property type="molecule type" value="Genomic_DNA"/>
</dbReference>
<dbReference type="InterPro" id="IPR020795">
    <property type="entry name" value="ORC3"/>
</dbReference>
<dbReference type="InterPro" id="IPR045667">
    <property type="entry name" value="ORC3_N"/>
</dbReference>
<dbReference type="Proteomes" id="UP000800092">
    <property type="component" value="Unassembled WGS sequence"/>
</dbReference>
<accession>A0A6A6H9C7</accession>
<dbReference type="GO" id="GO:0031261">
    <property type="term" value="C:DNA replication preinitiation complex"/>
    <property type="evidence" value="ECO:0007669"/>
    <property type="project" value="TreeGrafter"/>
</dbReference>
<dbReference type="CDD" id="cd20704">
    <property type="entry name" value="Orc3"/>
    <property type="match status" value="1"/>
</dbReference>
<evidence type="ECO:0000256" key="1">
    <source>
        <dbReference type="ARBA" id="ARBA00004123"/>
    </source>
</evidence>
<dbReference type="PANTHER" id="PTHR12748">
    <property type="entry name" value="ORIGIN RECOGNITION COMPLEX SUBUNIT 3"/>
    <property type="match status" value="1"/>
</dbReference>
<proteinExistence type="inferred from homology"/>
<evidence type="ECO:0000256" key="5">
    <source>
        <dbReference type="ARBA" id="ARBA00023242"/>
    </source>
</evidence>
<feature type="domain" description="Origin recognition complex subunit 3 N-terminal" evidence="6">
    <location>
        <begin position="17"/>
        <end position="306"/>
    </location>
</feature>
<keyword evidence="5" id="KW-0539">Nucleus</keyword>
<evidence type="ECO:0000259" key="6">
    <source>
        <dbReference type="Pfam" id="PF07034"/>
    </source>
</evidence>
<dbReference type="GO" id="GO:0006270">
    <property type="term" value="P:DNA replication initiation"/>
    <property type="evidence" value="ECO:0007669"/>
    <property type="project" value="TreeGrafter"/>
</dbReference>
<evidence type="ECO:0000256" key="4">
    <source>
        <dbReference type="ARBA" id="ARBA00023125"/>
    </source>
</evidence>
<protein>
    <submittedName>
        <fullName evidence="8">Origin recognition complex subunit</fullName>
    </submittedName>
</protein>
<dbReference type="PANTHER" id="PTHR12748:SF0">
    <property type="entry name" value="ORIGIN RECOGNITION COMPLEX SUBUNIT 3"/>
    <property type="match status" value="1"/>
</dbReference>
<keyword evidence="9" id="KW-1185">Reference proteome</keyword>
<evidence type="ECO:0000259" key="7">
    <source>
        <dbReference type="Pfam" id="PF18137"/>
    </source>
</evidence>
<dbReference type="InterPro" id="IPR040855">
    <property type="entry name" value="ORC_WH_C"/>
</dbReference>
<organism evidence="8 9">
    <name type="scientific">Viridothelium virens</name>
    <name type="common">Speckled blister lichen</name>
    <name type="synonym">Trypethelium virens</name>
    <dbReference type="NCBI Taxonomy" id="1048519"/>
    <lineage>
        <taxon>Eukaryota</taxon>
        <taxon>Fungi</taxon>
        <taxon>Dikarya</taxon>
        <taxon>Ascomycota</taxon>
        <taxon>Pezizomycotina</taxon>
        <taxon>Dothideomycetes</taxon>
        <taxon>Dothideomycetes incertae sedis</taxon>
        <taxon>Trypetheliales</taxon>
        <taxon>Trypetheliaceae</taxon>
        <taxon>Viridothelium</taxon>
    </lineage>
</organism>
<reference evidence="8" key="1">
    <citation type="journal article" date="2020" name="Stud. Mycol.">
        <title>101 Dothideomycetes genomes: a test case for predicting lifestyles and emergence of pathogens.</title>
        <authorList>
            <person name="Haridas S."/>
            <person name="Albert R."/>
            <person name="Binder M."/>
            <person name="Bloem J."/>
            <person name="Labutti K."/>
            <person name="Salamov A."/>
            <person name="Andreopoulos B."/>
            <person name="Baker S."/>
            <person name="Barry K."/>
            <person name="Bills G."/>
            <person name="Bluhm B."/>
            <person name="Cannon C."/>
            <person name="Castanera R."/>
            <person name="Culley D."/>
            <person name="Daum C."/>
            <person name="Ezra D."/>
            <person name="Gonzalez J."/>
            <person name="Henrissat B."/>
            <person name="Kuo A."/>
            <person name="Liang C."/>
            <person name="Lipzen A."/>
            <person name="Lutzoni F."/>
            <person name="Magnuson J."/>
            <person name="Mondo S."/>
            <person name="Nolan M."/>
            <person name="Ohm R."/>
            <person name="Pangilinan J."/>
            <person name="Park H.-J."/>
            <person name="Ramirez L."/>
            <person name="Alfaro M."/>
            <person name="Sun H."/>
            <person name="Tritt A."/>
            <person name="Yoshinaga Y."/>
            <person name="Zwiers L.-H."/>
            <person name="Turgeon B."/>
            <person name="Goodwin S."/>
            <person name="Spatafora J."/>
            <person name="Crous P."/>
            <person name="Grigoriev I."/>
        </authorList>
    </citation>
    <scope>NUCLEOTIDE SEQUENCE</scope>
    <source>
        <strain evidence="8">Tuck. ex Michener</strain>
    </source>
</reference>
<keyword evidence="4" id="KW-0238">DNA-binding</keyword>
<dbReference type="Pfam" id="PF07034">
    <property type="entry name" value="ORC3_N"/>
    <property type="match status" value="1"/>
</dbReference>
<evidence type="ECO:0000313" key="9">
    <source>
        <dbReference type="Proteomes" id="UP000800092"/>
    </source>
</evidence>
<dbReference type="OrthoDB" id="10265211at2759"/>
<keyword evidence="3" id="KW-0235">DNA replication</keyword>
<evidence type="ECO:0000256" key="3">
    <source>
        <dbReference type="ARBA" id="ARBA00022705"/>
    </source>
</evidence>
<comment type="subcellular location">
    <subcellularLocation>
        <location evidence="1">Nucleus</location>
    </subcellularLocation>
</comment>
<dbReference type="AlphaFoldDB" id="A0A6A6H9C7"/>
<name>A0A6A6H9C7_VIRVR</name>
<evidence type="ECO:0000256" key="2">
    <source>
        <dbReference type="ARBA" id="ARBA00010977"/>
    </source>
</evidence>
<dbReference type="GO" id="GO:0005664">
    <property type="term" value="C:nuclear origin of replication recognition complex"/>
    <property type="evidence" value="ECO:0007669"/>
    <property type="project" value="InterPro"/>
</dbReference>
<dbReference type="GO" id="GO:0003688">
    <property type="term" value="F:DNA replication origin binding"/>
    <property type="evidence" value="ECO:0007669"/>
    <property type="project" value="TreeGrafter"/>
</dbReference>
<gene>
    <name evidence="8" type="ORF">EV356DRAFT_532755</name>
</gene>
<dbReference type="GO" id="GO:0005656">
    <property type="term" value="C:nuclear pre-replicative complex"/>
    <property type="evidence" value="ECO:0007669"/>
    <property type="project" value="TreeGrafter"/>
</dbReference>
<feature type="domain" description="Origin recognition complex subunit 3 winged helix C-terminal" evidence="7">
    <location>
        <begin position="553"/>
        <end position="662"/>
    </location>
</feature>
<sequence>MEYEKCYVLEIPNERPKKKRKIDQKSSLSSWEQRKQLYSELWRRQEQRINDVLDKSNRETLDNILDFIDQTRSEGTSPTIPTGIISGGPDLSSRRRLFEQLAASIQKTKDCNAFVALSSRDALNLKGLLRTLIQRATSRSEALDDNEDEFVPHRKGPRLLNYDLRTLQEWAAEHRVAKVVVAFEDSEAFDSALLAEAIDVLSTFPVKFVLLFGVATSVEHFQDRLPRATIRKLEGRQFDAVKANDMLERVFEVTIDDPDQRLWLGPGLCRMMIDRQNDHFQSVQAFVDAVQYAYMSHFYANPLSLFLGEGPTDKTIPKDHLEGVRSLASFRKYAEDTLEEGKTDAVRSWLDSDQQLLQSIQHALQSGTDKMRGIIGALKLVRHLRAVFQQQPDITFSSLYIKATAGSLNQSPIIRELLLLVKKVASNKLPAILGYLSSANQVQIAKVADQMLKRLDELIAGNEHAAEPLRSEHDLRHETLRTTVVAQKVELSKQKSSLTKQESEYSEIVRDLHRILSEYFDAMLSDPKAVFTHEIFMYDIKSPHRDSSMPRPRLVIERALSTPHDYLNCRCCQVGRVHEDESVLMPSNPPTSILYQLYLESGSLINVSDLYSAFNAIIGKGDNGDDEKRVMVLFQRALAELKYMGFMKTSRKKMDHVTKLAWKGL</sequence>
<evidence type="ECO:0000313" key="8">
    <source>
        <dbReference type="EMBL" id="KAF2234438.1"/>
    </source>
</evidence>